<feature type="transmembrane region" description="Helical" evidence="8">
    <location>
        <begin position="81"/>
        <end position="104"/>
    </location>
</feature>
<evidence type="ECO:0000256" key="1">
    <source>
        <dbReference type="ARBA" id="ARBA00004651"/>
    </source>
</evidence>
<feature type="transmembrane region" description="Helical" evidence="8">
    <location>
        <begin position="272"/>
        <end position="291"/>
    </location>
</feature>
<dbReference type="Gene3D" id="1.20.1720.10">
    <property type="entry name" value="Multidrug resistance protein D"/>
    <property type="match status" value="1"/>
</dbReference>
<dbReference type="PANTHER" id="PTHR42718:SF46">
    <property type="entry name" value="BLR6921 PROTEIN"/>
    <property type="match status" value="1"/>
</dbReference>
<keyword evidence="5 8" id="KW-1133">Transmembrane helix</keyword>
<dbReference type="CDD" id="cd17321">
    <property type="entry name" value="MFS_MMR_MDR_like"/>
    <property type="match status" value="1"/>
</dbReference>
<evidence type="ECO:0000259" key="9">
    <source>
        <dbReference type="PROSITE" id="PS50850"/>
    </source>
</evidence>
<dbReference type="RefSeq" id="WP_378302421.1">
    <property type="nucleotide sequence ID" value="NZ_JBHTJA010000057.1"/>
</dbReference>
<evidence type="ECO:0000256" key="2">
    <source>
        <dbReference type="ARBA" id="ARBA00022448"/>
    </source>
</evidence>
<feature type="transmembrane region" description="Helical" evidence="8">
    <location>
        <begin position="366"/>
        <end position="388"/>
    </location>
</feature>
<name>A0ABW3EX72_9ACTN</name>
<feature type="transmembrane region" description="Helical" evidence="8">
    <location>
        <begin position="303"/>
        <end position="324"/>
    </location>
</feature>
<dbReference type="PROSITE" id="PS50850">
    <property type="entry name" value="MFS"/>
    <property type="match status" value="1"/>
</dbReference>
<evidence type="ECO:0000313" key="10">
    <source>
        <dbReference type="EMBL" id="MFD0903523.1"/>
    </source>
</evidence>
<feature type="transmembrane region" description="Helical" evidence="8">
    <location>
        <begin position="228"/>
        <end position="251"/>
    </location>
</feature>
<feature type="domain" description="Major facilitator superfamily (MFS) profile" evidence="9">
    <location>
        <begin position="15"/>
        <end position="466"/>
    </location>
</feature>
<comment type="subcellular location">
    <subcellularLocation>
        <location evidence="1">Cell membrane</location>
        <topology evidence="1">Multi-pass membrane protein</topology>
    </subcellularLocation>
</comment>
<evidence type="ECO:0000256" key="6">
    <source>
        <dbReference type="ARBA" id="ARBA00023136"/>
    </source>
</evidence>
<feature type="transmembrane region" description="Helical" evidence="8">
    <location>
        <begin position="336"/>
        <end position="354"/>
    </location>
</feature>
<evidence type="ECO:0000256" key="7">
    <source>
        <dbReference type="SAM" id="MobiDB-lite"/>
    </source>
</evidence>
<feature type="transmembrane region" description="Helical" evidence="8">
    <location>
        <begin position="50"/>
        <end position="69"/>
    </location>
</feature>
<keyword evidence="4 8" id="KW-0812">Transmembrane</keyword>
<feature type="transmembrane region" description="Helical" evidence="8">
    <location>
        <begin position="142"/>
        <end position="163"/>
    </location>
</feature>
<sequence>MSARSAPPANRRWWALALIATAQFIVIMDTSIIGVALPRMQEDLGFSQENLSWVFNAYVVAFGGLLLLGGRLSDLFGARRLFSAGWVVLLAGSAVAGAAGSVAVELTGRALQGVGAALIAPAALTLLMMLFGSSPRELTKALSLYGAAAPAGGTAGVFLGGVITEYASWPWVFYINVPIAVLALVAAPLLMPGGGGGARGSIDLVGALTVTAGLGAVVFAIVRAPEVGWGSLATWGVLLGGLVLLAVFLAVQASRRAPLMPLSIFRAPNLGAANLAQLLLGGAWIPMWFFLNLYLQQVLGYSAFPSGAALVPMTALIMIGMIVLAPRAIGRFGPKAITVAGLLVLAAGMGWLSLVRPDGSYWTDVLPASLVAALGMSLAFIPTLGTAMSAAAPEEGGLASGIVNTSYQVGSALGLAAMTAIAAAFGTDEPGNAPALTDGFSAAFIGAGLIALAGAGLAAATLRTPRPSPEPAPAAPREKAKGH</sequence>
<feature type="transmembrane region" description="Helical" evidence="8">
    <location>
        <begin position="169"/>
        <end position="190"/>
    </location>
</feature>
<feature type="transmembrane region" description="Helical" evidence="8">
    <location>
        <begin position="12"/>
        <end position="38"/>
    </location>
</feature>
<dbReference type="Gene3D" id="1.20.1250.20">
    <property type="entry name" value="MFS general substrate transporter like domains"/>
    <property type="match status" value="1"/>
</dbReference>
<evidence type="ECO:0000256" key="8">
    <source>
        <dbReference type="SAM" id="Phobius"/>
    </source>
</evidence>
<feature type="region of interest" description="Disordered" evidence="7">
    <location>
        <begin position="462"/>
        <end position="483"/>
    </location>
</feature>
<dbReference type="EMBL" id="JBHTJA010000057">
    <property type="protein sequence ID" value="MFD0903523.1"/>
    <property type="molecule type" value="Genomic_DNA"/>
</dbReference>
<keyword evidence="11" id="KW-1185">Reference proteome</keyword>
<evidence type="ECO:0000256" key="4">
    <source>
        <dbReference type="ARBA" id="ARBA00022692"/>
    </source>
</evidence>
<proteinExistence type="predicted"/>
<dbReference type="InterPro" id="IPR011701">
    <property type="entry name" value="MFS"/>
</dbReference>
<evidence type="ECO:0000256" key="3">
    <source>
        <dbReference type="ARBA" id="ARBA00022475"/>
    </source>
</evidence>
<dbReference type="Proteomes" id="UP001596972">
    <property type="component" value="Unassembled WGS sequence"/>
</dbReference>
<accession>A0ABW3EX72</accession>
<comment type="caution">
    <text evidence="10">The sequence shown here is derived from an EMBL/GenBank/DDBJ whole genome shotgun (WGS) entry which is preliminary data.</text>
</comment>
<dbReference type="PANTHER" id="PTHR42718">
    <property type="entry name" value="MAJOR FACILITATOR SUPERFAMILY MULTIDRUG TRANSPORTER MFSC"/>
    <property type="match status" value="1"/>
</dbReference>
<feature type="transmembrane region" description="Helical" evidence="8">
    <location>
        <begin position="202"/>
        <end position="222"/>
    </location>
</feature>
<gene>
    <name evidence="10" type="ORF">ACFQ11_24230</name>
</gene>
<organism evidence="10 11">
    <name type="scientific">Actinomadura sediminis</name>
    <dbReference type="NCBI Taxonomy" id="1038904"/>
    <lineage>
        <taxon>Bacteria</taxon>
        <taxon>Bacillati</taxon>
        <taxon>Actinomycetota</taxon>
        <taxon>Actinomycetes</taxon>
        <taxon>Streptosporangiales</taxon>
        <taxon>Thermomonosporaceae</taxon>
        <taxon>Actinomadura</taxon>
    </lineage>
</organism>
<protein>
    <submittedName>
        <fullName evidence="10">MFS transporter</fullName>
    </submittedName>
</protein>
<evidence type="ECO:0000313" key="11">
    <source>
        <dbReference type="Proteomes" id="UP001596972"/>
    </source>
</evidence>
<evidence type="ECO:0000256" key="5">
    <source>
        <dbReference type="ARBA" id="ARBA00022989"/>
    </source>
</evidence>
<dbReference type="InterPro" id="IPR036259">
    <property type="entry name" value="MFS_trans_sf"/>
</dbReference>
<keyword evidence="6 8" id="KW-0472">Membrane</keyword>
<feature type="transmembrane region" description="Helical" evidence="8">
    <location>
        <begin position="110"/>
        <end position="130"/>
    </location>
</feature>
<feature type="transmembrane region" description="Helical" evidence="8">
    <location>
        <begin position="409"/>
        <end position="427"/>
    </location>
</feature>
<dbReference type="InterPro" id="IPR020846">
    <property type="entry name" value="MFS_dom"/>
</dbReference>
<keyword evidence="3" id="KW-1003">Cell membrane</keyword>
<reference evidence="11" key="1">
    <citation type="journal article" date="2019" name="Int. J. Syst. Evol. Microbiol.">
        <title>The Global Catalogue of Microorganisms (GCM) 10K type strain sequencing project: providing services to taxonomists for standard genome sequencing and annotation.</title>
        <authorList>
            <consortium name="The Broad Institute Genomics Platform"/>
            <consortium name="The Broad Institute Genome Sequencing Center for Infectious Disease"/>
            <person name="Wu L."/>
            <person name="Ma J."/>
        </authorList>
    </citation>
    <scope>NUCLEOTIDE SEQUENCE [LARGE SCALE GENOMIC DNA]</scope>
    <source>
        <strain evidence="11">JCM 31202</strain>
    </source>
</reference>
<feature type="transmembrane region" description="Helical" evidence="8">
    <location>
        <begin position="439"/>
        <end position="460"/>
    </location>
</feature>
<dbReference type="Pfam" id="PF07690">
    <property type="entry name" value="MFS_1"/>
    <property type="match status" value="1"/>
</dbReference>
<dbReference type="SUPFAM" id="SSF103473">
    <property type="entry name" value="MFS general substrate transporter"/>
    <property type="match status" value="1"/>
</dbReference>
<keyword evidence="2" id="KW-0813">Transport</keyword>